<sequence length="227" mass="23462">MRRQMRAAALAVSLLGGVAAPWVPVARADAPQWLPPPAMYPPDTWKGRGSAVVRILDKLDAHVQVLDIPAGQDATYKSLTLHARACLERPPTLAADTAAWLSVHDAHEGMMPFDGWMLRQEPALGVFQNPLYDVQVVGCGGADVAPIPPPLAVVQQQQAAPPVTPGAESTAPAPVTAAAPPPQGTTALPPPPPMLPPPQPVARPAAPVPAPPPAAEDGSAAAPLLLH</sequence>
<keyword evidence="2" id="KW-0732">Signal</keyword>
<dbReference type="InterPro" id="IPR019225">
    <property type="entry name" value="DUF2155"/>
</dbReference>
<feature type="signal peptide" evidence="2">
    <location>
        <begin position="1"/>
        <end position="28"/>
    </location>
</feature>
<feature type="chain" id="PRO_5016360197" description="DUF2155 domain-containing protein" evidence="2">
    <location>
        <begin position="29"/>
        <end position="227"/>
    </location>
</feature>
<name>A0A318PVW9_9PROT</name>
<feature type="region of interest" description="Disordered" evidence="1">
    <location>
        <begin position="156"/>
        <end position="227"/>
    </location>
</feature>
<dbReference type="OrthoDB" id="9810376at2"/>
<proteinExistence type="predicted"/>
<protein>
    <recommendedName>
        <fullName evidence="5">DUF2155 domain-containing protein</fullName>
    </recommendedName>
</protein>
<evidence type="ECO:0000256" key="2">
    <source>
        <dbReference type="SAM" id="SignalP"/>
    </source>
</evidence>
<dbReference type="EMBL" id="NKUF01000003">
    <property type="protein sequence ID" value="PYD64349.1"/>
    <property type="molecule type" value="Genomic_DNA"/>
</dbReference>
<dbReference type="Proteomes" id="UP000248301">
    <property type="component" value="Unassembled WGS sequence"/>
</dbReference>
<evidence type="ECO:0000313" key="4">
    <source>
        <dbReference type="Proteomes" id="UP000248301"/>
    </source>
</evidence>
<evidence type="ECO:0000256" key="1">
    <source>
        <dbReference type="SAM" id="MobiDB-lite"/>
    </source>
</evidence>
<dbReference type="AlphaFoldDB" id="A0A318PVW9"/>
<organism evidence="3 4">
    <name type="scientific">Gluconacetobacter entanii</name>
    <dbReference type="NCBI Taxonomy" id="108528"/>
    <lineage>
        <taxon>Bacteria</taxon>
        <taxon>Pseudomonadati</taxon>
        <taxon>Pseudomonadota</taxon>
        <taxon>Alphaproteobacteria</taxon>
        <taxon>Acetobacterales</taxon>
        <taxon>Acetobacteraceae</taxon>
        <taxon>Gluconacetobacter</taxon>
    </lineage>
</organism>
<feature type="compositionally biased region" description="Pro residues" evidence="1">
    <location>
        <begin position="179"/>
        <end position="214"/>
    </location>
</feature>
<dbReference type="Pfam" id="PF09923">
    <property type="entry name" value="DUF2155"/>
    <property type="match status" value="1"/>
</dbReference>
<comment type="caution">
    <text evidence="3">The sequence shown here is derived from an EMBL/GenBank/DDBJ whole genome shotgun (WGS) entry which is preliminary data.</text>
</comment>
<gene>
    <name evidence="3" type="ORF">CFR72_02595</name>
</gene>
<dbReference type="RefSeq" id="WP_110912495.1">
    <property type="nucleotide sequence ID" value="NZ_NKUF01000003.1"/>
</dbReference>
<reference evidence="3 4" key="1">
    <citation type="submission" date="2017-07" db="EMBL/GenBank/DDBJ databases">
        <title>A draft genome sequence of Gluconacetobacter entanii LTH 4560.</title>
        <authorList>
            <person name="Skraban J."/>
            <person name="Cleenwerck I."/>
            <person name="Vandamme P."/>
            <person name="Trcek J."/>
        </authorList>
    </citation>
    <scope>NUCLEOTIDE SEQUENCE [LARGE SCALE GENOMIC DNA]</scope>
    <source>
        <strain evidence="3 4">LTH 4560</strain>
    </source>
</reference>
<evidence type="ECO:0000313" key="3">
    <source>
        <dbReference type="EMBL" id="PYD64349.1"/>
    </source>
</evidence>
<accession>A0A318PVW9</accession>
<evidence type="ECO:0008006" key="5">
    <source>
        <dbReference type="Google" id="ProtNLM"/>
    </source>
</evidence>